<proteinExistence type="predicted"/>
<dbReference type="EMBL" id="AHEZ01000019">
    <property type="protein sequence ID" value="EOP75267.1"/>
    <property type="molecule type" value="Genomic_DNA"/>
</dbReference>
<sequence>MDKQEFIQLVNKNLESDSNEEKKQPLSFYK</sequence>
<organism evidence="1 2">
    <name type="scientific">Bacillus cereus VD118</name>
    <dbReference type="NCBI Taxonomy" id="1053231"/>
    <lineage>
        <taxon>Bacteria</taxon>
        <taxon>Bacillati</taxon>
        <taxon>Bacillota</taxon>
        <taxon>Bacilli</taxon>
        <taxon>Bacillales</taxon>
        <taxon>Bacillaceae</taxon>
        <taxon>Bacillus</taxon>
        <taxon>Bacillus cereus group</taxon>
    </lineage>
</organism>
<evidence type="ECO:0000313" key="2">
    <source>
        <dbReference type="Proteomes" id="UP000014019"/>
    </source>
</evidence>
<comment type="caution">
    <text evidence="1">The sequence shown here is derived from an EMBL/GenBank/DDBJ whole genome shotgun (WGS) entry which is preliminary data.</text>
</comment>
<dbReference type="PATRIC" id="fig|1053231.3.peg.722"/>
<reference evidence="1 2" key="1">
    <citation type="submission" date="2012-12" db="EMBL/GenBank/DDBJ databases">
        <title>The Genome Sequence of Bacillus cereus VD118.</title>
        <authorList>
            <consortium name="The Broad Institute Genome Sequencing Platform"/>
            <consortium name="The Broad Institute Genome Sequencing Center for Infectious Disease"/>
            <person name="Feldgarden M."/>
            <person name="Van der Auwera G.A."/>
            <person name="Mahillon J."/>
            <person name="Duprez V."/>
            <person name="Timmery S."/>
            <person name="Mattelet C."/>
            <person name="Dierick K."/>
            <person name="Sun M."/>
            <person name="Yu Z."/>
            <person name="Zhu L."/>
            <person name="Hu X."/>
            <person name="Shank E.B."/>
            <person name="Swiecicka I."/>
            <person name="Hansen B.M."/>
            <person name="Andrup L."/>
            <person name="Walker B."/>
            <person name="Young S.K."/>
            <person name="Zeng Q."/>
            <person name="Gargeya S."/>
            <person name="Fitzgerald M."/>
            <person name="Haas B."/>
            <person name="Abouelleil A."/>
            <person name="Alvarado L."/>
            <person name="Arachchi H.M."/>
            <person name="Berlin A.M."/>
            <person name="Chapman S.B."/>
            <person name="Dewar J."/>
            <person name="Goldberg J."/>
            <person name="Griggs A."/>
            <person name="Gujja S."/>
            <person name="Hansen M."/>
            <person name="Howarth C."/>
            <person name="Imamovic A."/>
            <person name="Larimer J."/>
            <person name="McCowan C."/>
            <person name="Murphy C."/>
            <person name="Neiman D."/>
            <person name="Pearson M."/>
            <person name="Priest M."/>
            <person name="Roberts A."/>
            <person name="Saif S."/>
            <person name="Shea T."/>
            <person name="Sisk P."/>
            <person name="Sykes S."/>
            <person name="Wortman J."/>
            <person name="Nusbaum C."/>
            <person name="Birren B."/>
        </authorList>
    </citation>
    <scope>NUCLEOTIDE SEQUENCE [LARGE SCALE GENOMIC DNA]</scope>
    <source>
        <strain evidence="1 2">VD118</strain>
    </source>
</reference>
<accession>R8QWV5</accession>
<dbReference type="Proteomes" id="UP000014019">
    <property type="component" value="Unassembled WGS sequence"/>
</dbReference>
<dbReference type="AlphaFoldDB" id="R8QWV5"/>
<evidence type="ECO:0000313" key="1">
    <source>
        <dbReference type="EMBL" id="EOP75267.1"/>
    </source>
</evidence>
<gene>
    <name evidence="1" type="ORF">IIQ_05573</name>
</gene>
<dbReference type="HOGENOM" id="CLU_3401965_0_0_9"/>
<protein>
    <submittedName>
        <fullName evidence="1">Uncharacterized protein</fullName>
    </submittedName>
</protein>
<name>R8QWV5_BACCE</name>